<gene>
    <name evidence="12" type="ORF">MYCFIDRAFT_170719</name>
</gene>
<dbReference type="PANTHER" id="PTHR12960:SF0">
    <property type="entry name" value="MRNA EXPORT FACTOR GLE1"/>
    <property type="match status" value="1"/>
</dbReference>
<keyword evidence="3" id="KW-0813">Transport</keyword>
<keyword evidence="4" id="KW-0509">mRNA transport</keyword>
<dbReference type="GeneID" id="19332533"/>
<evidence type="ECO:0000256" key="4">
    <source>
        <dbReference type="ARBA" id="ARBA00022816"/>
    </source>
</evidence>
<accession>N1QB38</accession>
<evidence type="ECO:0000256" key="1">
    <source>
        <dbReference type="ARBA" id="ARBA00004567"/>
    </source>
</evidence>
<dbReference type="GO" id="GO:0044614">
    <property type="term" value="C:nuclear pore cytoplasmic filaments"/>
    <property type="evidence" value="ECO:0007669"/>
    <property type="project" value="TreeGrafter"/>
</dbReference>
<dbReference type="GO" id="GO:0016973">
    <property type="term" value="P:poly(A)+ mRNA export from nucleus"/>
    <property type="evidence" value="ECO:0007669"/>
    <property type="project" value="InterPro"/>
</dbReference>
<dbReference type="KEGG" id="pfj:MYCFIDRAFT_170719"/>
<dbReference type="VEuPathDB" id="FungiDB:MYCFIDRAFT_170719"/>
<feature type="compositionally biased region" description="Low complexity" evidence="11">
    <location>
        <begin position="190"/>
        <end position="206"/>
    </location>
</feature>
<evidence type="ECO:0000256" key="5">
    <source>
        <dbReference type="ARBA" id="ARBA00022927"/>
    </source>
</evidence>
<dbReference type="GO" id="GO:0031369">
    <property type="term" value="F:translation initiation factor binding"/>
    <property type="evidence" value="ECO:0007669"/>
    <property type="project" value="TreeGrafter"/>
</dbReference>
<dbReference type="Proteomes" id="UP000016932">
    <property type="component" value="Unassembled WGS sequence"/>
</dbReference>
<dbReference type="HOGENOM" id="CLU_018821_1_0_1"/>
<feature type="region of interest" description="Disordered" evidence="11">
    <location>
        <begin position="57"/>
        <end position="77"/>
    </location>
</feature>
<comment type="similarity">
    <text evidence="2">Belongs to the GLE1 family.</text>
</comment>
<evidence type="ECO:0000256" key="3">
    <source>
        <dbReference type="ARBA" id="ARBA00022448"/>
    </source>
</evidence>
<dbReference type="GO" id="GO:0015031">
    <property type="term" value="P:protein transport"/>
    <property type="evidence" value="ECO:0007669"/>
    <property type="project" value="UniProtKB-KW"/>
</dbReference>
<keyword evidence="13" id="KW-1185">Reference proteome</keyword>
<dbReference type="Gene3D" id="1.25.40.510">
    <property type="entry name" value="GLE1-like"/>
    <property type="match status" value="1"/>
</dbReference>
<dbReference type="OrthoDB" id="420884at2759"/>
<evidence type="ECO:0000256" key="9">
    <source>
        <dbReference type="ARBA" id="ARBA00026227"/>
    </source>
</evidence>
<feature type="compositionally biased region" description="Basic and acidic residues" evidence="11">
    <location>
        <begin position="173"/>
        <end position="189"/>
    </location>
</feature>
<dbReference type="InterPro" id="IPR038506">
    <property type="entry name" value="GLE1-like_sf"/>
</dbReference>
<dbReference type="Pfam" id="PF07817">
    <property type="entry name" value="GLE1"/>
    <property type="match status" value="1"/>
</dbReference>
<keyword evidence="8" id="KW-0539">Nucleus</keyword>
<keyword evidence="6" id="KW-0811">Translocation</keyword>
<proteinExistence type="inferred from homology"/>
<reference evidence="12 13" key="1">
    <citation type="journal article" date="2012" name="PLoS Pathog.">
        <title>Diverse lifestyles and strategies of plant pathogenesis encoded in the genomes of eighteen Dothideomycetes fungi.</title>
        <authorList>
            <person name="Ohm R.A."/>
            <person name="Feau N."/>
            <person name="Henrissat B."/>
            <person name="Schoch C.L."/>
            <person name="Horwitz B.A."/>
            <person name="Barry K.W."/>
            <person name="Condon B.J."/>
            <person name="Copeland A.C."/>
            <person name="Dhillon B."/>
            <person name="Glaser F."/>
            <person name="Hesse C.N."/>
            <person name="Kosti I."/>
            <person name="LaButti K."/>
            <person name="Lindquist E.A."/>
            <person name="Lucas S."/>
            <person name="Salamov A.A."/>
            <person name="Bradshaw R.E."/>
            <person name="Ciuffetti L."/>
            <person name="Hamelin R.C."/>
            <person name="Kema G.H.J."/>
            <person name="Lawrence C."/>
            <person name="Scott J.A."/>
            <person name="Spatafora J.W."/>
            <person name="Turgeon B.G."/>
            <person name="de Wit P.J.G.M."/>
            <person name="Zhong S."/>
            <person name="Goodwin S.B."/>
            <person name="Grigoriev I.V."/>
        </authorList>
    </citation>
    <scope>NUCLEOTIDE SEQUENCE [LARGE SCALE GENOMIC DNA]</scope>
    <source>
        <strain evidence="12 13">CIRAD86</strain>
    </source>
</reference>
<evidence type="ECO:0000256" key="7">
    <source>
        <dbReference type="ARBA" id="ARBA00023132"/>
    </source>
</evidence>
<dbReference type="AlphaFoldDB" id="N1QB38"/>
<evidence type="ECO:0000256" key="10">
    <source>
        <dbReference type="ARBA" id="ARBA00029983"/>
    </source>
</evidence>
<dbReference type="PANTHER" id="PTHR12960">
    <property type="entry name" value="GLE-1-RELATED"/>
    <property type="match status" value="1"/>
</dbReference>
<dbReference type="EMBL" id="KB446555">
    <property type="protein sequence ID" value="EME89216.1"/>
    <property type="molecule type" value="Genomic_DNA"/>
</dbReference>
<feature type="region of interest" description="Disordered" evidence="11">
    <location>
        <begin position="1"/>
        <end position="26"/>
    </location>
</feature>
<dbReference type="GO" id="GO:0005737">
    <property type="term" value="C:cytoplasm"/>
    <property type="evidence" value="ECO:0007669"/>
    <property type="project" value="TreeGrafter"/>
</dbReference>
<feature type="compositionally biased region" description="Basic and acidic residues" evidence="11">
    <location>
        <begin position="138"/>
        <end position="166"/>
    </location>
</feature>
<evidence type="ECO:0000256" key="6">
    <source>
        <dbReference type="ARBA" id="ARBA00023010"/>
    </source>
</evidence>
<protein>
    <recommendedName>
        <fullName evidence="9">mRNA export factor GLE1</fullName>
    </recommendedName>
    <alternativeName>
        <fullName evidence="10">Nucleoporin GLE1</fullName>
    </alternativeName>
</protein>
<comment type="subcellular location">
    <subcellularLocation>
        <location evidence="1">Nucleus</location>
        <location evidence="1">Nuclear pore complex</location>
    </subcellularLocation>
</comment>
<dbReference type="RefSeq" id="XP_007921938.1">
    <property type="nucleotide sequence ID" value="XM_007923747.1"/>
</dbReference>
<evidence type="ECO:0000256" key="8">
    <source>
        <dbReference type="ARBA" id="ARBA00023242"/>
    </source>
</evidence>
<organism evidence="12 13">
    <name type="scientific">Pseudocercospora fijiensis (strain CIRAD86)</name>
    <name type="common">Black leaf streak disease fungus</name>
    <name type="synonym">Mycosphaerella fijiensis</name>
    <dbReference type="NCBI Taxonomy" id="383855"/>
    <lineage>
        <taxon>Eukaryota</taxon>
        <taxon>Fungi</taxon>
        <taxon>Dikarya</taxon>
        <taxon>Ascomycota</taxon>
        <taxon>Pezizomycotina</taxon>
        <taxon>Dothideomycetes</taxon>
        <taxon>Dothideomycetidae</taxon>
        <taxon>Mycosphaerellales</taxon>
        <taxon>Mycosphaerellaceae</taxon>
        <taxon>Pseudocercospora</taxon>
    </lineage>
</organism>
<keyword evidence="5" id="KW-0653">Protein transport</keyword>
<evidence type="ECO:0000313" key="13">
    <source>
        <dbReference type="Proteomes" id="UP000016932"/>
    </source>
</evidence>
<sequence>MSSPSARSSPFRRRANVYHRQSQNEARSAQLIEELSQLWRDDDRSFNRRLDEELRAQQQRHDEALERAHAHHDAVRRSAENTYEAILLQQEQARLAREAEERRWLEEQRRRLEQEREAQRRQQEEQRRRAEEEERQRREQAEREQQAAAEREAVRKQQQEATRAREQQAAYEKAAREKEESDKKAREEAAAAQAQQQKQSQAASQATNSQTAGPLDISTGPAAVSTLSTAAPRALVSSIQDRMRVHEEYLRIHRRLKVLRQEVDSLKNSNGPEQQRMYAQLREKRAIITRTVGQLLKGDSVQTKKNNGDKVSTAFRPTIRVIKETWQWAQSFFPNEVIDINEVRVEPVPPVPVAKGFVYIVNHTTKAIIKQMSIDAVADPKYADVIGIVTAQVFSGTTQLSGGHAMSDIFLAKFNKVHPILFGKLGSEKNAAALKELGWDTSQFSKDQAFPRFVGMSRCFAAITLRDFSRAQKQVNPFPNRLFWEAVARILNTPSQDQMALHYVTLQGLLDPEYIGKFIRHYGNMALAVLRVAVKDFPERRPQDNNTIRQQAQALTSFYDRYELDQALD</sequence>
<evidence type="ECO:0000256" key="11">
    <source>
        <dbReference type="SAM" id="MobiDB-lite"/>
    </source>
</evidence>
<feature type="region of interest" description="Disordered" evidence="11">
    <location>
        <begin position="138"/>
        <end position="220"/>
    </location>
</feature>
<dbReference type="GO" id="GO:0005543">
    <property type="term" value="F:phospholipid binding"/>
    <property type="evidence" value="ECO:0007669"/>
    <property type="project" value="TreeGrafter"/>
</dbReference>
<evidence type="ECO:0000256" key="2">
    <source>
        <dbReference type="ARBA" id="ARBA00011056"/>
    </source>
</evidence>
<evidence type="ECO:0000313" key="12">
    <source>
        <dbReference type="EMBL" id="EME89216.1"/>
    </source>
</evidence>
<keyword evidence="7" id="KW-0906">Nuclear pore complex</keyword>
<dbReference type="eggNOG" id="KOG2412">
    <property type="taxonomic scope" value="Eukaryota"/>
</dbReference>
<dbReference type="InterPro" id="IPR012476">
    <property type="entry name" value="GLE1"/>
</dbReference>
<name>N1QB38_PSEFD</name>
<dbReference type="GO" id="GO:0000822">
    <property type="term" value="F:inositol hexakisphosphate binding"/>
    <property type="evidence" value="ECO:0007669"/>
    <property type="project" value="TreeGrafter"/>
</dbReference>
<dbReference type="STRING" id="383855.N1QB38"/>